<evidence type="ECO:0000256" key="6">
    <source>
        <dbReference type="ARBA" id="ARBA00023136"/>
    </source>
</evidence>
<name>X8CM06_MYCXE</name>
<dbReference type="InterPro" id="IPR038468">
    <property type="entry name" value="MmpS_C"/>
</dbReference>
<keyword evidence="3" id="KW-1003">Cell membrane</keyword>
<dbReference type="InterPro" id="IPR008693">
    <property type="entry name" value="MmpS"/>
</dbReference>
<evidence type="ECO:0000256" key="5">
    <source>
        <dbReference type="ARBA" id="ARBA00022989"/>
    </source>
</evidence>
<evidence type="ECO:0000256" key="2">
    <source>
        <dbReference type="ARBA" id="ARBA00007531"/>
    </source>
</evidence>
<accession>X8CM06</accession>
<reference evidence="7" key="1">
    <citation type="submission" date="2014-01" db="EMBL/GenBank/DDBJ databases">
        <authorList>
            <person name="Brown-Elliot B."/>
            <person name="Wallace R."/>
            <person name="Lenaerts A."/>
            <person name="Ordway D."/>
            <person name="DeGroote M.A."/>
            <person name="Parker T."/>
            <person name="Sizemore C."/>
            <person name="Tallon L.J."/>
            <person name="Sadzewicz L.K."/>
            <person name="Sengamalay N."/>
            <person name="Fraser C.M."/>
            <person name="Hine E."/>
            <person name="Shefchek K.A."/>
            <person name="Das S.P."/>
            <person name="Tettelin H."/>
        </authorList>
    </citation>
    <scope>NUCLEOTIDE SEQUENCE [LARGE SCALE GENOMIC DNA]</scope>
    <source>
        <strain evidence="7">4042</strain>
    </source>
</reference>
<dbReference type="EMBL" id="JAOB01000029">
    <property type="protein sequence ID" value="EUA56851.1"/>
    <property type="molecule type" value="Genomic_DNA"/>
</dbReference>
<dbReference type="Gene3D" id="2.60.40.2880">
    <property type="entry name" value="MmpS1-5, C-terminal soluble domain"/>
    <property type="match status" value="1"/>
</dbReference>
<sequence length="39" mass="4144">MAQGDSNSIGCRIVVDGEVKAERVSNEVNAFTFCLLKAA</sequence>
<evidence type="ECO:0000256" key="3">
    <source>
        <dbReference type="ARBA" id="ARBA00022475"/>
    </source>
</evidence>
<evidence type="ECO:0000256" key="4">
    <source>
        <dbReference type="ARBA" id="ARBA00022692"/>
    </source>
</evidence>
<keyword evidence="6" id="KW-0472">Membrane</keyword>
<dbReference type="Pfam" id="PF05423">
    <property type="entry name" value="Mycobact_memb"/>
    <property type="match status" value="1"/>
</dbReference>
<keyword evidence="5" id="KW-1133">Transmembrane helix</keyword>
<protein>
    <submittedName>
        <fullName evidence="7">Conserved membrane family protein</fullName>
    </submittedName>
</protein>
<gene>
    <name evidence="7" type="ORF">I553_8905</name>
</gene>
<evidence type="ECO:0000313" key="7">
    <source>
        <dbReference type="EMBL" id="EUA56851.1"/>
    </source>
</evidence>
<comment type="subcellular location">
    <subcellularLocation>
        <location evidence="1">Cell membrane</location>
    </subcellularLocation>
</comment>
<dbReference type="AlphaFoldDB" id="X8CM06"/>
<evidence type="ECO:0000256" key="1">
    <source>
        <dbReference type="ARBA" id="ARBA00004236"/>
    </source>
</evidence>
<proteinExistence type="inferred from homology"/>
<organism evidence="7">
    <name type="scientific">Mycobacterium xenopi 4042</name>
    <dbReference type="NCBI Taxonomy" id="1299334"/>
    <lineage>
        <taxon>Bacteria</taxon>
        <taxon>Bacillati</taxon>
        <taxon>Actinomycetota</taxon>
        <taxon>Actinomycetes</taxon>
        <taxon>Mycobacteriales</taxon>
        <taxon>Mycobacteriaceae</taxon>
        <taxon>Mycobacterium</taxon>
    </lineage>
</organism>
<dbReference type="GO" id="GO:0005886">
    <property type="term" value="C:plasma membrane"/>
    <property type="evidence" value="ECO:0007669"/>
    <property type="project" value="UniProtKB-SubCell"/>
</dbReference>
<keyword evidence="4" id="KW-0812">Transmembrane</keyword>
<comment type="similarity">
    <text evidence="2">Belongs to the MmpS family.</text>
</comment>
<comment type="caution">
    <text evidence="7">The sequence shown here is derived from an EMBL/GenBank/DDBJ whole genome shotgun (WGS) entry which is preliminary data.</text>
</comment>